<keyword evidence="5 9" id="KW-0862">Zinc</keyword>
<keyword evidence="6 9" id="KW-0520">NAD</keyword>
<evidence type="ECO:0000259" key="11">
    <source>
        <dbReference type="Pfam" id="PF01761"/>
    </source>
</evidence>
<comment type="cofactor">
    <cofactor evidence="9">
        <name>Co(2+)</name>
        <dbReference type="ChEBI" id="CHEBI:48828"/>
    </cofactor>
    <cofactor evidence="9">
        <name>Zn(2+)</name>
        <dbReference type="ChEBI" id="CHEBI:29105"/>
    </cofactor>
    <text evidence="9">Binds 1 divalent metal cation per subunit. Can use either Co(2+) or Zn(2+).</text>
</comment>
<evidence type="ECO:0000256" key="1">
    <source>
        <dbReference type="ARBA" id="ARBA00001911"/>
    </source>
</evidence>
<keyword evidence="7 9" id="KW-0456">Lyase</keyword>
<comment type="subcellular location">
    <subcellularLocation>
        <location evidence="9">Cytoplasm</location>
    </subcellularLocation>
</comment>
<evidence type="ECO:0000256" key="5">
    <source>
        <dbReference type="ARBA" id="ARBA00022833"/>
    </source>
</evidence>
<dbReference type="InterPro" id="IPR016037">
    <property type="entry name" value="DHQ_synth_AroB"/>
</dbReference>
<dbReference type="HAMAP" id="MF_00110">
    <property type="entry name" value="DHQ_synthase"/>
    <property type="match status" value="1"/>
</dbReference>
<dbReference type="NCBIfam" id="TIGR01357">
    <property type="entry name" value="aroB"/>
    <property type="match status" value="1"/>
</dbReference>
<dbReference type="GO" id="GO:0005737">
    <property type="term" value="C:cytoplasm"/>
    <property type="evidence" value="ECO:0007669"/>
    <property type="project" value="UniProtKB-SubCell"/>
</dbReference>
<keyword evidence="4 9" id="KW-0547">Nucleotide-binding</keyword>
<feature type="binding site" evidence="9">
    <location>
        <begin position="113"/>
        <end position="114"/>
    </location>
    <ligand>
        <name>NAD(+)</name>
        <dbReference type="ChEBI" id="CHEBI:57540"/>
    </ligand>
</feature>
<keyword evidence="3 9" id="KW-0479">Metal-binding</keyword>
<feature type="binding site" evidence="9">
    <location>
        <position position="246"/>
    </location>
    <ligand>
        <name>Zn(2+)</name>
        <dbReference type="ChEBI" id="CHEBI:29105"/>
    </ligand>
</feature>
<feature type="domain" description="3-dehydroquinate synthase N-terminal" evidence="11">
    <location>
        <begin position="51"/>
        <end position="163"/>
    </location>
</feature>
<dbReference type="InterPro" id="IPR030960">
    <property type="entry name" value="DHQS/DOIS_N"/>
</dbReference>
<dbReference type="InterPro" id="IPR030963">
    <property type="entry name" value="DHQ_synth_fam"/>
</dbReference>
<dbReference type="EC" id="4.2.3.4" evidence="9 10"/>
<proteinExistence type="inferred from homology"/>
<keyword evidence="9" id="KW-0057">Aromatic amino acid biosynthesis</keyword>
<dbReference type="GO" id="GO:0046872">
    <property type="term" value="F:metal ion binding"/>
    <property type="evidence" value="ECO:0007669"/>
    <property type="project" value="UniProtKB-KW"/>
</dbReference>
<dbReference type="PIRSF" id="PIRSF001455">
    <property type="entry name" value="DHQ_synth"/>
    <property type="match status" value="1"/>
</dbReference>
<sequence>MRVRHARGEYEVRFCPLADALADLGPAPWTITDEKVAAALAPVLPEGGERIAVGPGERSKSLATYERCVRWLSDQGADRNATIIALGGGVVGDLAGFVAATYMRGVRLIQIPTSLMAQVDSAIGGKVALDLQQGKNLIGSFHAPAEVRIAVEALATLEPRHFVNGMAEVLKYGFILEPHLVEVCLRDTLHAGHAELEAIVRRCVELKAHVVQEDEFEVAGTRAILNFGHTIGHAVEAATGYGPILHGEAVAIGMVVEAVLGERIGITELGVAAQVRIALETYGLPTRLTGAAPSALIDAIRRDKKRRGGALAFSLLTRIGECKLVSDVPESEVLGLMNG</sequence>
<gene>
    <name evidence="9 13" type="primary">aroB</name>
    <name evidence="13" type="ORF">HYR64_00030</name>
</gene>
<dbReference type="InterPro" id="IPR056179">
    <property type="entry name" value="DHQS_C"/>
</dbReference>
<comment type="catalytic activity">
    <reaction evidence="9">
        <text>7-phospho-2-dehydro-3-deoxy-D-arabino-heptonate = 3-dehydroquinate + phosphate</text>
        <dbReference type="Rhea" id="RHEA:21968"/>
        <dbReference type="ChEBI" id="CHEBI:32364"/>
        <dbReference type="ChEBI" id="CHEBI:43474"/>
        <dbReference type="ChEBI" id="CHEBI:58394"/>
        <dbReference type="EC" id="4.2.3.4"/>
    </reaction>
</comment>
<accession>A0A931LSS9</accession>
<dbReference type="FunFam" id="3.40.50.1970:FF:000007">
    <property type="entry name" value="Pentafunctional AROM polypeptide"/>
    <property type="match status" value="1"/>
</dbReference>
<comment type="pathway">
    <text evidence="9">Metabolic intermediate biosynthesis; chorismate biosynthesis; chorismate from D-erythrose 4-phosphate and phosphoenolpyruvate: step 2/7.</text>
</comment>
<comment type="function">
    <text evidence="9">Catalyzes the conversion of 3-deoxy-D-arabino-heptulosonate 7-phosphate (DAHP) to dehydroquinate (DHQ).</text>
</comment>
<dbReference type="Gene3D" id="1.20.1090.10">
    <property type="entry name" value="Dehydroquinate synthase-like - alpha domain"/>
    <property type="match status" value="1"/>
</dbReference>
<feature type="binding site" evidence="9">
    <location>
        <position position="126"/>
    </location>
    <ligand>
        <name>NAD(+)</name>
        <dbReference type="ChEBI" id="CHEBI:57540"/>
    </ligand>
</feature>
<comment type="cofactor">
    <cofactor evidence="1 9">
        <name>NAD(+)</name>
        <dbReference type="ChEBI" id="CHEBI:57540"/>
    </cofactor>
</comment>
<dbReference type="GO" id="GO:0000166">
    <property type="term" value="F:nucleotide binding"/>
    <property type="evidence" value="ECO:0007669"/>
    <property type="project" value="UniProtKB-KW"/>
</dbReference>
<feature type="binding site" evidence="9">
    <location>
        <position position="229"/>
    </location>
    <ligand>
        <name>Zn(2+)</name>
        <dbReference type="ChEBI" id="CHEBI:29105"/>
    </ligand>
</feature>
<evidence type="ECO:0000256" key="4">
    <source>
        <dbReference type="ARBA" id="ARBA00022741"/>
    </source>
</evidence>
<comment type="cofactor">
    <cofactor evidence="2">
        <name>Zn(2+)</name>
        <dbReference type="ChEBI" id="CHEBI:29105"/>
    </cofactor>
</comment>
<dbReference type="AlphaFoldDB" id="A0A931LSS9"/>
<dbReference type="InterPro" id="IPR050071">
    <property type="entry name" value="Dehydroquinate_synthase"/>
</dbReference>
<dbReference type="SUPFAM" id="SSF56796">
    <property type="entry name" value="Dehydroquinate synthase-like"/>
    <property type="match status" value="1"/>
</dbReference>
<reference evidence="13" key="1">
    <citation type="submission" date="2020-07" db="EMBL/GenBank/DDBJ databases">
        <title>Huge and variable diversity of episymbiotic CPR bacteria and DPANN archaea in groundwater ecosystems.</title>
        <authorList>
            <person name="He C.Y."/>
            <person name="Keren R."/>
            <person name="Whittaker M."/>
            <person name="Farag I.F."/>
            <person name="Doudna J."/>
            <person name="Cate J.H.D."/>
            <person name="Banfield J.F."/>
        </authorList>
    </citation>
    <scope>NUCLEOTIDE SEQUENCE</scope>
    <source>
        <strain evidence="13">NC_groundwater_17_Pr7_B-0.1um_64_12</strain>
    </source>
</reference>
<organism evidence="13 14">
    <name type="scientific">Fimbriimonas ginsengisoli</name>
    <dbReference type="NCBI Taxonomy" id="1005039"/>
    <lineage>
        <taxon>Bacteria</taxon>
        <taxon>Bacillati</taxon>
        <taxon>Armatimonadota</taxon>
        <taxon>Fimbriimonadia</taxon>
        <taxon>Fimbriimonadales</taxon>
        <taxon>Fimbriimonadaceae</taxon>
        <taxon>Fimbriimonas</taxon>
    </lineage>
</organism>
<evidence type="ECO:0000313" key="13">
    <source>
        <dbReference type="EMBL" id="MBI1755478.1"/>
    </source>
</evidence>
<feature type="binding site" evidence="9">
    <location>
        <begin position="89"/>
        <end position="93"/>
    </location>
    <ligand>
        <name>NAD(+)</name>
        <dbReference type="ChEBI" id="CHEBI:57540"/>
    </ligand>
</feature>
<dbReference type="GO" id="GO:0009073">
    <property type="term" value="P:aromatic amino acid family biosynthetic process"/>
    <property type="evidence" value="ECO:0007669"/>
    <property type="project" value="UniProtKB-KW"/>
</dbReference>
<dbReference type="Proteomes" id="UP000727962">
    <property type="component" value="Unassembled WGS sequence"/>
</dbReference>
<dbReference type="Pfam" id="PF24621">
    <property type="entry name" value="DHQS_C"/>
    <property type="match status" value="1"/>
</dbReference>
<feature type="binding site" evidence="9">
    <location>
        <position position="135"/>
    </location>
    <ligand>
        <name>NAD(+)</name>
        <dbReference type="ChEBI" id="CHEBI:57540"/>
    </ligand>
</feature>
<dbReference type="Gene3D" id="3.40.50.1970">
    <property type="match status" value="1"/>
</dbReference>
<feature type="binding site" evidence="9">
    <location>
        <position position="168"/>
    </location>
    <ligand>
        <name>Zn(2+)</name>
        <dbReference type="ChEBI" id="CHEBI:29105"/>
    </ligand>
</feature>
<keyword evidence="9" id="KW-0963">Cytoplasm</keyword>
<name>A0A931LSS9_FIMGI</name>
<evidence type="ECO:0000256" key="2">
    <source>
        <dbReference type="ARBA" id="ARBA00001947"/>
    </source>
</evidence>
<feature type="domain" description="3-dehydroquinate synthase C-terminal" evidence="12">
    <location>
        <begin position="165"/>
        <end position="305"/>
    </location>
</feature>
<evidence type="ECO:0000256" key="10">
    <source>
        <dbReference type="NCBIfam" id="TIGR01357"/>
    </source>
</evidence>
<dbReference type="Pfam" id="PF01761">
    <property type="entry name" value="DHQ_synthase"/>
    <property type="match status" value="1"/>
</dbReference>
<dbReference type="EMBL" id="JACOSL010000001">
    <property type="protein sequence ID" value="MBI1755478.1"/>
    <property type="molecule type" value="Genomic_DNA"/>
</dbReference>
<evidence type="ECO:0000313" key="14">
    <source>
        <dbReference type="Proteomes" id="UP000727962"/>
    </source>
</evidence>
<evidence type="ECO:0000259" key="12">
    <source>
        <dbReference type="Pfam" id="PF24621"/>
    </source>
</evidence>
<dbReference type="CDD" id="cd08195">
    <property type="entry name" value="DHQS"/>
    <property type="match status" value="1"/>
</dbReference>
<comment type="similarity">
    <text evidence="9">Belongs to the sugar phosphate cyclases superfamily. Dehydroquinate synthase family.</text>
</comment>
<evidence type="ECO:0000256" key="7">
    <source>
        <dbReference type="ARBA" id="ARBA00023239"/>
    </source>
</evidence>
<comment type="caution">
    <text evidence="13">The sequence shown here is derived from an EMBL/GenBank/DDBJ whole genome shotgun (WGS) entry which is preliminary data.</text>
</comment>
<comment type="caution">
    <text evidence="9">Lacks conserved residue(s) required for the propagation of feature annotation.</text>
</comment>
<dbReference type="PANTHER" id="PTHR43622:SF1">
    <property type="entry name" value="3-DEHYDROQUINATE SYNTHASE"/>
    <property type="match status" value="1"/>
</dbReference>
<dbReference type="PANTHER" id="PTHR43622">
    <property type="entry name" value="3-DEHYDROQUINATE SYNTHASE"/>
    <property type="match status" value="1"/>
</dbReference>
<protein>
    <recommendedName>
        <fullName evidence="9 10">3-dehydroquinate synthase</fullName>
        <shortName evidence="9">DHQS</shortName>
        <ecNumber evidence="9 10">4.2.3.4</ecNumber>
    </recommendedName>
</protein>
<evidence type="ECO:0000256" key="8">
    <source>
        <dbReference type="ARBA" id="ARBA00023285"/>
    </source>
</evidence>
<dbReference type="GO" id="GO:0003856">
    <property type="term" value="F:3-dehydroquinate synthase activity"/>
    <property type="evidence" value="ECO:0007669"/>
    <property type="project" value="UniProtKB-UniRule"/>
</dbReference>
<evidence type="ECO:0000256" key="6">
    <source>
        <dbReference type="ARBA" id="ARBA00023027"/>
    </source>
</evidence>
<keyword evidence="9" id="KW-0028">Amino-acid biosynthesis</keyword>
<dbReference type="GO" id="GO:0008652">
    <property type="term" value="P:amino acid biosynthetic process"/>
    <property type="evidence" value="ECO:0007669"/>
    <property type="project" value="UniProtKB-KW"/>
</dbReference>
<dbReference type="GO" id="GO:0009423">
    <property type="term" value="P:chorismate biosynthetic process"/>
    <property type="evidence" value="ECO:0007669"/>
    <property type="project" value="UniProtKB-UniRule"/>
</dbReference>
<evidence type="ECO:0000256" key="3">
    <source>
        <dbReference type="ARBA" id="ARBA00022723"/>
    </source>
</evidence>
<evidence type="ECO:0000256" key="9">
    <source>
        <dbReference type="HAMAP-Rule" id="MF_00110"/>
    </source>
</evidence>
<keyword evidence="8 9" id="KW-0170">Cobalt</keyword>